<evidence type="ECO:0000313" key="3">
    <source>
        <dbReference type="EMBL" id="QDT00821.1"/>
    </source>
</evidence>
<dbReference type="PANTHER" id="PTHR36842:SF1">
    <property type="entry name" value="PROTEIN TOLB"/>
    <property type="match status" value="1"/>
</dbReference>
<reference evidence="3 4" key="1">
    <citation type="submission" date="2019-02" db="EMBL/GenBank/DDBJ databases">
        <title>Deep-cultivation of Planctomycetes and their phenomic and genomic characterization uncovers novel biology.</title>
        <authorList>
            <person name="Wiegand S."/>
            <person name="Jogler M."/>
            <person name="Boedeker C."/>
            <person name="Pinto D."/>
            <person name="Vollmers J."/>
            <person name="Rivas-Marin E."/>
            <person name="Kohn T."/>
            <person name="Peeters S.H."/>
            <person name="Heuer A."/>
            <person name="Rast P."/>
            <person name="Oberbeckmann S."/>
            <person name="Bunk B."/>
            <person name="Jeske O."/>
            <person name="Meyerdierks A."/>
            <person name="Storesund J.E."/>
            <person name="Kallscheuer N."/>
            <person name="Luecker S."/>
            <person name="Lage O.M."/>
            <person name="Pohl T."/>
            <person name="Merkel B.J."/>
            <person name="Hornburger P."/>
            <person name="Mueller R.-W."/>
            <person name="Bruemmer F."/>
            <person name="Labrenz M."/>
            <person name="Spormann A.M."/>
            <person name="Op den Camp H."/>
            <person name="Overmann J."/>
            <person name="Amann R."/>
            <person name="Jetten M.S.M."/>
            <person name="Mascher T."/>
            <person name="Medema M.H."/>
            <person name="Devos D.P."/>
            <person name="Kaster A.-K."/>
            <person name="Ovreas L."/>
            <person name="Rohde M."/>
            <person name="Galperin M.Y."/>
            <person name="Jogler C."/>
        </authorList>
    </citation>
    <scope>NUCLEOTIDE SEQUENCE [LARGE SCALE GENOMIC DNA]</scope>
    <source>
        <strain evidence="3 4">HG15A2</strain>
    </source>
</reference>
<dbReference type="Gene3D" id="2.120.10.30">
    <property type="entry name" value="TolB, C-terminal domain"/>
    <property type="match status" value="2"/>
</dbReference>
<dbReference type="EMBL" id="CP036263">
    <property type="protein sequence ID" value="QDT00821.1"/>
    <property type="molecule type" value="Genomic_DNA"/>
</dbReference>
<dbReference type="InterPro" id="IPR013424">
    <property type="entry name" value="Ice-binding_C"/>
</dbReference>
<comment type="similarity">
    <text evidence="1">Belongs to the TolB family.</text>
</comment>
<evidence type="ECO:0000313" key="4">
    <source>
        <dbReference type="Proteomes" id="UP000319852"/>
    </source>
</evidence>
<dbReference type="KEGG" id="amob:HG15A2_41630"/>
<dbReference type="InterPro" id="IPR011042">
    <property type="entry name" value="6-blade_b-propeller_TolB-like"/>
</dbReference>
<dbReference type="Proteomes" id="UP000319852">
    <property type="component" value="Chromosome"/>
</dbReference>
<evidence type="ECO:0000259" key="2">
    <source>
        <dbReference type="Pfam" id="PF07589"/>
    </source>
</evidence>
<name>A0A517N109_9BACT</name>
<feature type="domain" description="Ice-binding protein C-terminal" evidence="2">
    <location>
        <begin position="408"/>
        <end position="430"/>
    </location>
</feature>
<dbReference type="PANTHER" id="PTHR36842">
    <property type="entry name" value="PROTEIN TOLB HOMOLOG"/>
    <property type="match status" value="1"/>
</dbReference>
<keyword evidence="4" id="KW-1185">Reference proteome</keyword>
<sequence>MNVLKSSRILLQNKIPTATVVALSLIAILAGDASAIVINFNPAVAVGDFEEFAISPDGTQIAFVGSLNEAPDGPLTVDDQAWVAPIGGGTAVKINPAGVGDVDGGIAWTPDGLNVVIRYEEDINDPTLENELYLAPASGSQAVTMLTSGRVNAYDQQVSSDGNSLFFSDTKSLFVTSFPGVGPQPATVLNPTVGILVGPDLIQHDISEIDTGSYAQVGSDIVFSGFSSPVLGAGNGTPEDAFYRTAADGSTAATPTPILISNFPDPVNDFVGDIDFMAVTPDQQTIIFRGDLTTDGVDELYSLPIAGGNATPLLPSNTDVDLDAGFFKISPDGTKIAFAGDLNTNGVNELYVIPITGGTPSVQNHTLNHPGSDVGSGVDKISFSSDSRFVYYHADSRTDGTFELFRVQVPEPSSVLLLMSAVGVLGLRRRSLRS</sequence>
<organism evidence="3 4">
    <name type="scientific">Adhaeretor mobilis</name>
    <dbReference type="NCBI Taxonomy" id="1930276"/>
    <lineage>
        <taxon>Bacteria</taxon>
        <taxon>Pseudomonadati</taxon>
        <taxon>Planctomycetota</taxon>
        <taxon>Planctomycetia</taxon>
        <taxon>Pirellulales</taxon>
        <taxon>Lacipirellulaceae</taxon>
        <taxon>Adhaeretor</taxon>
    </lineage>
</organism>
<dbReference type="Pfam" id="PF07676">
    <property type="entry name" value="PD40"/>
    <property type="match status" value="2"/>
</dbReference>
<dbReference type="InterPro" id="IPR011659">
    <property type="entry name" value="WD40"/>
</dbReference>
<dbReference type="RefSeq" id="WP_218932117.1">
    <property type="nucleotide sequence ID" value="NZ_CP036263.1"/>
</dbReference>
<gene>
    <name evidence="3" type="ORF">HG15A2_41630</name>
</gene>
<proteinExistence type="inferred from homology"/>
<dbReference type="Pfam" id="PF07589">
    <property type="entry name" value="PEP-CTERM"/>
    <property type="match status" value="1"/>
</dbReference>
<dbReference type="AlphaFoldDB" id="A0A517N109"/>
<protein>
    <submittedName>
        <fullName evidence="3">Translocation protein TolB</fullName>
    </submittedName>
</protein>
<dbReference type="NCBIfam" id="TIGR02595">
    <property type="entry name" value="PEP_CTERM"/>
    <property type="match status" value="1"/>
</dbReference>
<accession>A0A517N109</accession>
<evidence type="ECO:0000256" key="1">
    <source>
        <dbReference type="ARBA" id="ARBA00009820"/>
    </source>
</evidence>
<dbReference type="SUPFAM" id="SSF82171">
    <property type="entry name" value="DPP6 N-terminal domain-like"/>
    <property type="match status" value="1"/>
</dbReference>